<dbReference type="Proteomes" id="UP000030848">
    <property type="component" value="Unassembled WGS sequence"/>
</dbReference>
<evidence type="ECO:0000256" key="1">
    <source>
        <dbReference type="SAM" id="MobiDB-lite"/>
    </source>
</evidence>
<dbReference type="AlphaFoldDB" id="A0A837DAZ9"/>
<evidence type="ECO:0000313" key="2">
    <source>
        <dbReference type="EMBL" id="KHF42976.1"/>
    </source>
</evidence>
<name>A0A837DAZ9_9PSEU</name>
<sequence length="125" mass="13006">MSGADRGRSSDFPGQCLSHRSGPCAGLSPDFPDSPRGVSRGAPRTVTITLAASVVLWEPCSCECTHTTVTRSGPTTRRRTKGSCAVGVPGPGVRLNVFLVRAPCLPPAPCWFSGVRVVVRSGGGR</sequence>
<accession>A0A837DAZ9</accession>
<reference evidence="2 3" key="1">
    <citation type="submission" date="2014-10" db="EMBL/GenBank/DDBJ databases">
        <title>Genome sequence of Micropolyspora internatus JCM3315.</title>
        <authorList>
            <person name="Shin S.-K."/>
            <person name="Yi H."/>
        </authorList>
    </citation>
    <scope>NUCLEOTIDE SEQUENCE [LARGE SCALE GENOMIC DNA]</scope>
    <source>
        <strain evidence="2 3">JCM 3315</strain>
    </source>
</reference>
<feature type="region of interest" description="Disordered" evidence="1">
    <location>
        <begin position="1"/>
        <end position="41"/>
    </location>
</feature>
<evidence type="ECO:0000313" key="3">
    <source>
        <dbReference type="Proteomes" id="UP000030848"/>
    </source>
</evidence>
<comment type="caution">
    <text evidence="2">The sequence shown here is derived from an EMBL/GenBank/DDBJ whole genome shotgun (WGS) entry which is preliminary data.</text>
</comment>
<proteinExistence type="predicted"/>
<protein>
    <submittedName>
        <fullName evidence="2">Uncharacterized protein</fullName>
    </submittedName>
</protein>
<organism evidence="2 3">
    <name type="scientific">Saccharomonospora viridis</name>
    <dbReference type="NCBI Taxonomy" id="1852"/>
    <lineage>
        <taxon>Bacteria</taxon>
        <taxon>Bacillati</taxon>
        <taxon>Actinomycetota</taxon>
        <taxon>Actinomycetes</taxon>
        <taxon>Pseudonocardiales</taxon>
        <taxon>Pseudonocardiaceae</taxon>
        <taxon>Saccharomonospora</taxon>
    </lineage>
</organism>
<dbReference type="EMBL" id="JRZE01000006">
    <property type="protein sequence ID" value="KHF42976.1"/>
    <property type="molecule type" value="Genomic_DNA"/>
</dbReference>
<gene>
    <name evidence="2" type="ORF">MINT15_31780</name>
</gene>